<dbReference type="EMBL" id="CAAHCC010000001">
    <property type="protein sequence ID" value="VGK70538.1"/>
    <property type="molecule type" value="Genomic_DNA"/>
</dbReference>
<dbReference type="PANTHER" id="PTHR46826">
    <property type="match status" value="1"/>
</dbReference>
<sequence>MATLAVISHRVGLHDLLTHLHLLQDTLRHQGAWGYLVYAALFIIATLCLIPGSLLVIAGGMLFGPLTGSLLSFAAATLASSLSFLIARWLGRDLLQRYVGHTTVFQAIERGIAHSGCDFLILTRLVPLFPYNIQNYAYGLTAIRFWPFTLISAVTTLPGLVIYSVMASELAREGVTLAFALKLSLAGGLLFALVQIGKRFARARRVAACSEEVRHDPT</sequence>
<organism evidence="4 6">
    <name type="scientific">Klebsiella pneumoniae</name>
    <dbReference type="NCBI Taxonomy" id="573"/>
    <lineage>
        <taxon>Bacteria</taxon>
        <taxon>Pseudomonadati</taxon>
        <taxon>Pseudomonadota</taxon>
        <taxon>Gammaproteobacteria</taxon>
        <taxon>Enterobacterales</taxon>
        <taxon>Enterobacteriaceae</taxon>
        <taxon>Klebsiella/Raoultella group</taxon>
        <taxon>Klebsiella</taxon>
        <taxon>Klebsiella pneumoniae complex</taxon>
    </lineage>
</organism>
<dbReference type="PANTHER" id="PTHR46826:SF1">
    <property type="entry name" value="TVP38_TMEM64 FAMILY MEMBRANE PROTEIN YDJX"/>
    <property type="match status" value="1"/>
</dbReference>
<dbReference type="Proteomes" id="UP000376235">
    <property type="component" value="Unassembled WGS sequence"/>
</dbReference>
<evidence type="ECO:0000313" key="5">
    <source>
        <dbReference type="EMBL" id="VGK70538.1"/>
    </source>
</evidence>
<proteinExistence type="predicted"/>
<dbReference type="RefSeq" id="WP_004190824.1">
    <property type="nucleotide sequence ID" value="NZ_AP021929.1"/>
</dbReference>
<protein>
    <submittedName>
        <fullName evidence="4">DedA family inner membrane protein YdjX</fullName>
    </submittedName>
    <submittedName>
        <fullName evidence="3">TVP38/TMEM64 family protein</fullName>
    </submittedName>
</protein>
<dbReference type="EMBL" id="UAWQ01000015">
    <property type="protein sequence ID" value="SQC43640.1"/>
    <property type="molecule type" value="Genomic_DNA"/>
</dbReference>
<dbReference type="Proteomes" id="UP001244490">
    <property type="component" value="Unassembled WGS sequence"/>
</dbReference>
<name>A0A1S0WCH8_KLEPN</name>
<feature type="transmembrane region" description="Helical" evidence="1">
    <location>
        <begin position="177"/>
        <end position="196"/>
    </location>
</feature>
<dbReference type="Pfam" id="PF09335">
    <property type="entry name" value="VTT_dom"/>
    <property type="match status" value="1"/>
</dbReference>
<evidence type="ECO:0000256" key="1">
    <source>
        <dbReference type="SAM" id="Phobius"/>
    </source>
</evidence>
<accession>A0A1S0WCH8</accession>
<reference evidence="5 7" key="2">
    <citation type="submission" date="2019-03" db="EMBL/GenBank/DDBJ databases">
        <authorList>
            <consortium name="Pathogen Informatics"/>
        </authorList>
    </citation>
    <scope>NUCLEOTIDE SEQUENCE [LARGE SCALE GENOMIC DNA]</scope>
    <source>
        <strain evidence="5 7">5012STDY7626430</strain>
    </source>
</reference>
<feature type="transmembrane region" description="Helical" evidence="1">
    <location>
        <begin position="35"/>
        <end position="58"/>
    </location>
</feature>
<dbReference type="InterPro" id="IPR032816">
    <property type="entry name" value="VTT_dom"/>
</dbReference>
<feature type="transmembrane region" description="Helical" evidence="1">
    <location>
        <begin position="70"/>
        <end position="91"/>
    </location>
</feature>
<gene>
    <name evidence="4" type="primary">ydjZ_1</name>
    <name evidence="5" type="synonym">ydjZ_2</name>
    <name evidence="4" type="ORF">NCTC13465_02124</name>
    <name evidence="3" type="ORF">Q6294_00070</name>
    <name evidence="5" type="ORF">SAMEA4873632_00710</name>
</gene>
<evidence type="ECO:0000259" key="2">
    <source>
        <dbReference type="Pfam" id="PF09335"/>
    </source>
</evidence>
<dbReference type="AlphaFoldDB" id="A0A1S0WCH8"/>
<reference evidence="4 6" key="1">
    <citation type="submission" date="2018-06" db="EMBL/GenBank/DDBJ databases">
        <authorList>
            <consortium name="Pathogen Informatics"/>
            <person name="Doyle S."/>
        </authorList>
    </citation>
    <scope>NUCLEOTIDE SEQUENCE [LARGE SCALE GENOMIC DNA]</scope>
    <source>
        <strain evidence="4 6">NCTC13465</strain>
    </source>
</reference>
<dbReference type="EMBL" id="JAUUIA010000001">
    <property type="protein sequence ID" value="MDP0965449.1"/>
    <property type="molecule type" value="Genomic_DNA"/>
</dbReference>
<dbReference type="GO" id="GO:0005886">
    <property type="term" value="C:plasma membrane"/>
    <property type="evidence" value="ECO:0007669"/>
    <property type="project" value="UniProtKB-ARBA"/>
</dbReference>
<keyword evidence="1" id="KW-0812">Transmembrane</keyword>
<keyword evidence="1" id="KW-1133">Transmembrane helix</keyword>
<dbReference type="Proteomes" id="UP000251721">
    <property type="component" value="Unassembled WGS sequence"/>
</dbReference>
<evidence type="ECO:0000313" key="6">
    <source>
        <dbReference type="Proteomes" id="UP000251721"/>
    </source>
</evidence>
<keyword evidence="1" id="KW-0472">Membrane</keyword>
<evidence type="ECO:0000313" key="4">
    <source>
        <dbReference type="EMBL" id="SQC43640.1"/>
    </source>
</evidence>
<evidence type="ECO:0000313" key="7">
    <source>
        <dbReference type="Proteomes" id="UP000376235"/>
    </source>
</evidence>
<feature type="transmembrane region" description="Helical" evidence="1">
    <location>
        <begin position="145"/>
        <end position="165"/>
    </location>
</feature>
<feature type="domain" description="VTT" evidence="2">
    <location>
        <begin position="50"/>
        <end position="166"/>
    </location>
</feature>
<evidence type="ECO:0000313" key="3">
    <source>
        <dbReference type="EMBL" id="MDP0965449.1"/>
    </source>
</evidence>
<dbReference type="InterPro" id="IPR053240">
    <property type="entry name" value="VTT_domain"/>
</dbReference>
<reference evidence="3" key="3">
    <citation type="submission" date="2023-07" db="EMBL/GenBank/DDBJ databases">
        <authorList>
            <person name="Peng Z."/>
        </authorList>
    </citation>
    <scope>NUCLEOTIDE SEQUENCE</scope>
    <source>
        <strain evidence="3">KP219</strain>
    </source>
</reference>